<dbReference type="CDD" id="cd03181">
    <property type="entry name" value="GST_C_EF1Bgamma_like"/>
    <property type="match status" value="1"/>
</dbReference>
<keyword evidence="4 7" id="KW-0251">Elongation factor</keyword>
<evidence type="ECO:0000256" key="9">
    <source>
        <dbReference type="SAM" id="MobiDB-lite"/>
    </source>
</evidence>
<name>A0A7R8WPV2_9CRUS</name>
<dbReference type="InterPro" id="IPR050802">
    <property type="entry name" value="EF-GSTs"/>
</dbReference>
<dbReference type="OrthoDB" id="249703at2759"/>
<organism evidence="11">
    <name type="scientific">Cyprideis torosa</name>
    <dbReference type="NCBI Taxonomy" id="163714"/>
    <lineage>
        <taxon>Eukaryota</taxon>
        <taxon>Metazoa</taxon>
        <taxon>Ecdysozoa</taxon>
        <taxon>Arthropoda</taxon>
        <taxon>Crustacea</taxon>
        <taxon>Oligostraca</taxon>
        <taxon>Ostracoda</taxon>
        <taxon>Podocopa</taxon>
        <taxon>Podocopida</taxon>
        <taxon>Cytherocopina</taxon>
        <taxon>Cytheroidea</taxon>
        <taxon>Cytherideidae</taxon>
        <taxon>Cyprideis</taxon>
    </lineage>
</organism>
<dbReference type="InterPro" id="IPR045573">
    <property type="entry name" value="Fut8_N_cat"/>
</dbReference>
<dbReference type="PROSITE" id="PS50404">
    <property type="entry name" value="GST_NTER"/>
    <property type="match status" value="1"/>
</dbReference>
<dbReference type="AlphaFoldDB" id="A0A7R8WPV2"/>
<accession>A0A7R8WPV2</accession>
<dbReference type="Pfam" id="PF00043">
    <property type="entry name" value="GST_C"/>
    <property type="match status" value="1"/>
</dbReference>
<dbReference type="FunFam" id="1.20.1050.10:FF:000006">
    <property type="entry name" value="Elongation factor 1 gamma"/>
    <property type="match status" value="1"/>
</dbReference>
<dbReference type="InterPro" id="IPR004045">
    <property type="entry name" value="Glutathione_S-Trfase_N"/>
</dbReference>
<dbReference type="Gene3D" id="3.30.70.1010">
    <property type="entry name" value="Translation elongation factor EF1B, gamma chain, conserved domain"/>
    <property type="match status" value="1"/>
</dbReference>
<dbReference type="SUPFAM" id="SSF89942">
    <property type="entry name" value="eEF1-gamma domain"/>
    <property type="match status" value="1"/>
</dbReference>
<dbReference type="PROSITE" id="PS50040">
    <property type="entry name" value="EF1G_C"/>
    <property type="match status" value="1"/>
</dbReference>
<dbReference type="SUPFAM" id="SSF47616">
    <property type="entry name" value="GST C-terminal domain-like"/>
    <property type="match status" value="1"/>
</dbReference>
<dbReference type="InterPro" id="IPR036282">
    <property type="entry name" value="Glutathione-S-Trfase_C_sf"/>
</dbReference>
<dbReference type="GO" id="GO:0003746">
    <property type="term" value="F:translation elongation factor activity"/>
    <property type="evidence" value="ECO:0007669"/>
    <property type="project" value="UniProtKB-UniRule"/>
</dbReference>
<dbReference type="InterPro" id="IPR001662">
    <property type="entry name" value="EF1B_G_C"/>
</dbReference>
<keyword evidence="10" id="KW-0812">Transmembrane</keyword>
<dbReference type="Gene3D" id="1.10.287.1060">
    <property type="entry name" value="ESAT-6-like"/>
    <property type="match status" value="1"/>
</dbReference>
<dbReference type="SUPFAM" id="SSF52833">
    <property type="entry name" value="Thioredoxin-like"/>
    <property type="match status" value="1"/>
</dbReference>
<dbReference type="SMART" id="SM01183">
    <property type="entry name" value="EF1G"/>
    <property type="match status" value="1"/>
</dbReference>
<evidence type="ECO:0000256" key="8">
    <source>
        <dbReference type="PROSITE-ProRule" id="PRU00992"/>
    </source>
</evidence>
<evidence type="ECO:0000313" key="11">
    <source>
        <dbReference type="EMBL" id="CAD7232798.1"/>
    </source>
</evidence>
<feature type="compositionally biased region" description="Polar residues" evidence="9">
    <location>
        <begin position="535"/>
        <end position="554"/>
    </location>
</feature>
<dbReference type="Pfam" id="PF00647">
    <property type="entry name" value="EF1G"/>
    <property type="match status" value="1"/>
</dbReference>
<evidence type="ECO:0000256" key="2">
    <source>
        <dbReference type="ARBA" id="ARBA00022676"/>
    </source>
</evidence>
<proteinExistence type="inferred from homology"/>
<sequence length="685" mass="77427">MAAPSGTIISYPDNYRAYKALIAAEYSGAKVQVGSNFVMGETNKTPAFLEKFPLGKVPVFEGSNGDNVWESSAIAYYLANDQLRGGVSALDRAHVIQWISFSDCEIGPAAGTWLYPILGYMPYDKKATERAQDDIKRVMGMLDKVLLAQTFLVGERITLADISVACSLALLYKHVMDPKFRAPFVNVNRWYQTLVHQAEFKAATKGHSGGDAFPMCDKMEEFSQKKFQEVQAKMKGGASPADKKDKKKKEKKSSESGDAGTAVDPTEEVLAAEPKDKDPFATMPKGSFNMDEFKRCYSNEETNKSIPFFWEKFDPENYSIWYAEYKYPEELTQVFMSCNLIAGMFQRLDKMRKNAFGSMCLFGENNNSSISGIWVWRGHELAFTLSPDWQVDYDSYSWTKLDAKDEETKKLVQQYFNWEGKDKQGRGFNQGKIFNREDDGRRMSSHYIYRRIRGRSFFLVLGFFLLVVLVGQFLLFFGAPVISSFLHESRQAGIAPEELLSRMQGIQAQLAELKSEESTIQRVLKLACNRQGDSTAQDSFEGQESNSDKQQLPSLKSEVARRRVETDVDELWYFLSSVLKKSEGSETGPMLSKTKDRYLSLKRDLAILKNQTGEGNWREREMAELAELVQTRIAALQNPEDCGTARKLVCHLTKACGFGCQVHHLAYCLIVAYATDRTLILKSQG</sequence>
<keyword evidence="5 7" id="KW-0648">Protein biosynthesis</keyword>
<keyword evidence="3 8" id="KW-0808">Transferase</keyword>
<dbReference type="InterPro" id="IPR027350">
    <property type="entry name" value="GT23_dom"/>
</dbReference>
<evidence type="ECO:0000256" key="1">
    <source>
        <dbReference type="ARBA" id="ARBA00022218"/>
    </source>
</evidence>
<evidence type="ECO:0000256" key="3">
    <source>
        <dbReference type="ARBA" id="ARBA00022679"/>
    </source>
</evidence>
<reference evidence="11" key="1">
    <citation type="submission" date="2020-11" db="EMBL/GenBank/DDBJ databases">
        <authorList>
            <person name="Tran Van P."/>
        </authorList>
    </citation>
    <scope>NUCLEOTIDE SEQUENCE</scope>
</reference>
<dbReference type="Gene3D" id="3.40.30.10">
    <property type="entry name" value="Glutaredoxin"/>
    <property type="match status" value="1"/>
</dbReference>
<dbReference type="InterPro" id="IPR004046">
    <property type="entry name" value="GST_C"/>
</dbReference>
<dbReference type="Gene3D" id="1.20.1050.10">
    <property type="match status" value="1"/>
</dbReference>
<dbReference type="PROSITE" id="PS51659">
    <property type="entry name" value="GT23"/>
    <property type="match status" value="1"/>
</dbReference>
<dbReference type="EMBL" id="OB665166">
    <property type="protein sequence ID" value="CAD7232798.1"/>
    <property type="molecule type" value="Genomic_DNA"/>
</dbReference>
<dbReference type="GO" id="GO:0005634">
    <property type="term" value="C:nucleus"/>
    <property type="evidence" value="ECO:0007669"/>
    <property type="project" value="TreeGrafter"/>
</dbReference>
<dbReference type="Pfam" id="PF19745">
    <property type="entry name" value="FUT8_N_cat"/>
    <property type="match status" value="1"/>
</dbReference>
<keyword evidence="10" id="KW-1133">Transmembrane helix</keyword>
<evidence type="ECO:0000256" key="6">
    <source>
        <dbReference type="ARBA" id="ARBA00030426"/>
    </source>
</evidence>
<dbReference type="CDD" id="cd03044">
    <property type="entry name" value="GST_N_EF1Bgamma"/>
    <property type="match status" value="1"/>
</dbReference>
<evidence type="ECO:0000256" key="10">
    <source>
        <dbReference type="SAM" id="Phobius"/>
    </source>
</evidence>
<feature type="region of interest" description="Disordered" evidence="9">
    <location>
        <begin position="535"/>
        <end position="556"/>
    </location>
</feature>
<evidence type="ECO:0000256" key="4">
    <source>
        <dbReference type="ARBA" id="ARBA00022768"/>
    </source>
</evidence>
<dbReference type="FunFam" id="3.40.30.10:FF:000233">
    <property type="entry name" value="Elongation factor 1-gamma"/>
    <property type="match status" value="1"/>
</dbReference>
<dbReference type="InterPro" id="IPR036249">
    <property type="entry name" value="Thioredoxin-like_sf"/>
</dbReference>
<feature type="transmembrane region" description="Helical" evidence="10">
    <location>
        <begin position="457"/>
        <end position="482"/>
    </location>
</feature>
<dbReference type="InterPro" id="IPR040079">
    <property type="entry name" value="Glutathione_S-Trfase"/>
</dbReference>
<keyword evidence="2 8" id="KW-0328">Glycosyltransferase</keyword>
<dbReference type="PANTHER" id="PTHR43986:SF1">
    <property type="entry name" value="ELONGATION FACTOR 1-GAMMA"/>
    <property type="match status" value="1"/>
</dbReference>
<evidence type="ECO:0000256" key="5">
    <source>
        <dbReference type="ARBA" id="ARBA00022917"/>
    </source>
</evidence>
<dbReference type="SFLD" id="SFLDG00358">
    <property type="entry name" value="Main_(cytGST)"/>
    <property type="match status" value="1"/>
</dbReference>
<comment type="caution">
    <text evidence="8">Lacks conserved residue(s) required for the propagation of feature annotation.</text>
</comment>
<dbReference type="GO" id="GO:0005737">
    <property type="term" value="C:cytoplasm"/>
    <property type="evidence" value="ECO:0007669"/>
    <property type="project" value="TreeGrafter"/>
</dbReference>
<keyword evidence="10" id="KW-0472">Membrane</keyword>
<dbReference type="SFLD" id="SFLDS00019">
    <property type="entry name" value="Glutathione_Transferase_(cytos"/>
    <property type="match status" value="1"/>
</dbReference>
<dbReference type="PANTHER" id="PTHR43986">
    <property type="entry name" value="ELONGATION FACTOR 1-GAMMA"/>
    <property type="match status" value="1"/>
</dbReference>
<dbReference type="InterPro" id="IPR036433">
    <property type="entry name" value="EF1B_G_C_sf"/>
</dbReference>
<comment type="similarity">
    <text evidence="8">Belongs to the glycosyltransferase 23 family.</text>
</comment>
<dbReference type="InterPro" id="IPR010987">
    <property type="entry name" value="Glutathione-S-Trfase_C-like"/>
</dbReference>
<dbReference type="Pfam" id="PF02798">
    <property type="entry name" value="GST_N"/>
    <property type="match status" value="1"/>
</dbReference>
<evidence type="ECO:0000256" key="7">
    <source>
        <dbReference type="PROSITE-ProRule" id="PRU00519"/>
    </source>
</evidence>
<feature type="region of interest" description="Disordered" evidence="9">
    <location>
        <begin position="233"/>
        <end position="283"/>
    </location>
</feature>
<gene>
    <name evidence="11" type="ORF">CTOB1V02_LOCUS10625</name>
</gene>
<dbReference type="FunFam" id="3.30.70.1010:FF:000001">
    <property type="entry name" value="Elongation factor 1-gamma 1"/>
    <property type="match status" value="1"/>
</dbReference>
<dbReference type="GO" id="GO:0016758">
    <property type="term" value="F:hexosyltransferase activity"/>
    <property type="evidence" value="ECO:0007669"/>
    <property type="project" value="UniProtKB-UniRule"/>
</dbReference>
<protein>
    <recommendedName>
        <fullName evidence="1">Elongation factor 1-gamma</fullName>
    </recommendedName>
    <alternativeName>
        <fullName evidence="6">eEF-1B gamma</fullName>
    </alternativeName>
</protein>
<dbReference type="PROSITE" id="PS50405">
    <property type="entry name" value="GST_CTER"/>
    <property type="match status" value="1"/>
</dbReference>